<keyword evidence="1" id="KW-0812">Transmembrane</keyword>
<accession>A0A6A7K3N4</accession>
<reference evidence="2 3" key="1">
    <citation type="submission" date="2019-10" db="EMBL/GenBank/DDBJ databases">
        <title>Draft genome sequences of Lactobacillus strains.</title>
        <authorList>
            <person name="Cho G.-S."/>
            <person name="Fagbemigun O."/>
            <person name="Brinks E."/>
            <person name="Franz C.M.A.P."/>
        </authorList>
    </citation>
    <scope>NUCLEOTIDE SEQUENCE [LARGE SCALE GENOMIC DNA]</scope>
    <source>
        <strain evidence="2 3">313</strain>
    </source>
</reference>
<sequence length="152" mass="16648">MAKYKFDVHYKGTALEDNSIPVKDLAPSLLSLSEAFQTIQKINNPSEAPLSLNITATKKGSFLVELLLVNGKDLLKQAMDFLNSGPSTAVINLATYVGIFVNVVNYITKIADKKIKDKKEENGKVTITLDDDSSITMSADEFKVYKNTRGAS</sequence>
<dbReference type="RefSeq" id="WP_152724576.1">
    <property type="nucleotide sequence ID" value="NZ_WHOE01000131.1"/>
</dbReference>
<evidence type="ECO:0000313" key="3">
    <source>
        <dbReference type="Proteomes" id="UP000430466"/>
    </source>
</evidence>
<comment type="caution">
    <text evidence="2">The sequence shown here is derived from an EMBL/GenBank/DDBJ whole genome shotgun (WGS) entry which is preliminary data.</text>
</comment>
<dbReference type="Proteomes" id="UP000430466">
    <property type="component" value="Unassembled WGS sequence"/>
</dbReference>
<feature type="transmembrane region" description="Helical" evidence="1">
    <location>
        <begin position="89"/>
        <end position="108"/>
    </location>
</feature>
<evidence type="ECO:0000256" key="1">
    <source>
        <dbReference type="SAM" id="Phobius"/>
    </source>
</evidence>
<proteinExistence type="predicted"/>
<dbReference type="EMBL" id="WHOE01000131">
    <property type="protein sequence ID" value="MPW15142.1"/>
    <property type="molecule type" value="Genomic_DNA"/>
</dbReference>
<gene>
    <name evidence="2" type="ORF">GDZ32_10290</name>
</gene>
<keyword evidence="1" id="KW-1133">Transmembrane helix</keyword>
<name>A0A6A7K3N4_LACHE</name>
<keyword evidence="1" id="KW-0472">Membrane</keyword>
<dbReference type="AlphaFoldDB" id="A0A6A7K3N4"/>
<organism evidence="2 3">
    <name type="scientific">Lactobacillus helveticus</name>
    <name type="common">Lactobacillus suntoryeus</name>
    <dbReference type="NCBI Taxonomy" id="1587"/>
    <lineage>
        <taxon>Bacteria</taxon>
        <taxon>Bacillati</taxon>
        <taxon>Bacillota</taxon>
        <taxon>Bacilli</taxon>
        <taxon>Lactobacillales</taxon>
        <taxon>Lactobacillaceae</taxon>
        <taxon>Lactobacillus</taxon>
    </lineage>
</organism>
<evidence type="ECO:0000313" key="2">
    <source>
        <dbReference type="EMBL" id="MPW15142.1"/>
    </source>
</evidence>
<protein>
    <submittedName>
        <fullName evidence="2">Uncharacterized protein</fullName>
    </submittedName>
</protein>